<evidence type="ECO:0000259" key="1">
    <source>
        <dbReference type="Pfam" id="PF09346"/>
    </source>
</evidence>
<name>A0ABT2J529_9PSEU</name>
<evidence type="ECO:0000313" key="2">
    <source>
        <dbReference type="EMBL" id="MCT2582967.1"/>
    </source>
</evidence>
<dbReference type="SUPFAM" id="SSF160631">
    <property type="entry name" value="SMI1/KNR4-like"/>
    <property type="match status" value="1"/>
</dbReference>
<dbReference type="InterPro" id="IPR018958">
    <property type="entry name" value="Knr4/Smi1-like_dom"/>
</dbReference>
<organism evidence="2 3">
    <name type="scientific">Actinophytocola gossypii</name>
    <dbReference type="NCBI Taxonomy" id="2812003"/>
    <lineage>
        <taxon>Bacteria</taxon>
        <taxon>Bacillati</taxon>
        <taxon>Actinomycetota</taxon>
        <taxon>Actinomycetes</taxon>
        <taxon>Pseudonocardiales</taxon>
        <taxon>Pseudonocardiaceae</taxon>
    </lineage>
</organism>
<dbReference type="EMBL" id="JAFFZE010000006">
    <property type="protein sequence ID" value="MCT2582967.1"/>
    <property type="molecule type" value="Genomic_DNA"/>
</dbReference>
<proteinExistence type="predicted"/>
<sequence length="139" mass="14925">MAQLERVELEPLFVVTGPAGERDISLAEVELGQVIPADYKDLLRITDGLSSGGNLVLLGAADIVERNRDYEVAVYLPGHVMIGDDSGGTAILMRCGQSAVFEVDMGAMDMASLERSASSLRQLLVEFGGRTLGEREIVE</sequence>
<dbReference type="Proteomes" id="UP001156441">
    <property type="component" value="Unassembled WGS sequence"/>
</dbReference>
<protein>
    <submittedName>
        <fullName evidence="2">SMI1/KNR4 family protein</fullName>
    </submittedName>
</protein>
<accession>A0ABT2J529</accession>
<feature type="domain" description="Knr4/Smi1-like" evidence="1">
    <location>
        <begin position="18"/>
        <end position="124"/>
    </location>
</feature>
<keyword evidence="3" id="KW-1185">Reference proteome</keyword>
<evidence type="ECO:0000313" key="3">
    <source>
        <dbReference type="Proteomes" id="UP001156441"/>
    </source>
</evidence>
<dbReference type="InterPro" id="IPR037883">
    <property type="entry name" value="Knr4/Smi1-like_sf"/>
</dbReference>
<gene>
    <name evidence="2" type="ORF">JT362_07540</name>
</gene>
<dbReference type="RefSeq" id="WP_260190303.1">
    <property type="nucleotide sequence ID" value="NZ_JAFFZE010000006.1"/>
</dbReference>
<comment type="caution">
    <text evidence="2">The sequence shown here is derived from an EMBL/GenBank/DDBJ whole genome shotgun (WGS) entry which is preliminary data.</text>
</comment>
<dbReference type="Pfam" id="PF09346">
    <property type="entry name" value="SMI1_KNR4"/>
    <property type="match status" value="1"/>
</dbReference>
<dbReference type="Gene3D" id="3.40.1580.10">
    <property type="entry name" value="SMI1/KNR4-like"/>
    <property type="match status" value="1"/>
</dbReference>
<reference evidence="2 3" key="1">
    <citation type="submission" date="2021-02" db="EMBL/GenBank/DDBJ databases">
        <title>Actinophytocola xerophila sp. nov., isolated from soil of cotton cropping field.</title>
        <authorList>
            <person name="Huang R."/>
            <person name="Chen X."/>
            <person name="Ge X."/>
            <person name="Liu W."/>
        </authorList>
    </citation>
    <scope>NUCLEOTIDE SEQUENCE [LARGE SCALE GENOMIC DNA]</scope>
    <source>
        <strain evidence="2 3">S1-96</strain>
    </source>
</reference>